<evidence type="ECO:0000313" key="2">
    <source>
        <dbReference type="EMBL" id="OBQ23742.1"/>
    </source>
</evidence>
<dbReference type="InterPro" id="IPR026466">
    <property type="entry name" value="Fim_isopep_form_D2_dom"/>
</dbReference>
<gene>
    <name evidence="2" type="ORF">AN481_14675</name>
</gene>
<evidence type="ECO:0000259" key="1">
    <source>
        <dbReference type="Pfam" id="PF01345"/>
    </source>
</evidence>
<proteinExistence type="predicted"/>
<dbReference type="NCBIfam" id="TIGR04226">
    <property type="entry name" value="RrgB_K2N_iso_D2"/>
    <property type="match status" value="1"/>
</dbReference>
<dbReference type="Gene3D" id="2.60.40.740">
    <property type="match status" value="1"/>
</dbReference>
<protein>
    <recommendedName>
        <fullName evidence="1">DUF11 domain-containing protein</fullName>
    </recommendedName>
</protein>
<dbReference type="InterPro" id="IPR047589">
    <property type="entry name" value="DUF11_rpt"/>
</dbReference>
<organism evidence="2 3">
    <name type="scientific">Aphanizomenon flos-aquae LD13</name>
    <dbReference type="NCBI Taxonomy" id="1710894"/>
    <lineage>
        <taxon>Bacteria</taxon>
        <taxon>Bacillati</taxon>
        <taxon>Cyanobacteriota</taxon>
        <taxon>Cyanophyceae</taxon>
        <taxon>Nostocales</taxon>
        <taxon>Aphanizomenonaceae</taxon>
        <taxon>Aphanizomenon</taxon>
    </lineage>
</organism>
<accession>A0A1B7VSB8</accession>
<sequence>MHWLIKIWNFQGGWSKVLTACVLLGSMLQTSVPVAVAQTRTGRQFNFNNQASYTYGYQDTDKNNQPVTKIVEGTSIMVPADNSLIDPIGQILGCGGALLPDYTGFSVSLHEPSGPTGTDPGQLVSLTTSEIPDIPNNGVPAGIPPNSKNINPYPVGNDPIQYKGVYNFLLDATKSQVNIGKTYILVINPPINSIYQQQMVKLEILSNANNIVSYRATSLDGKPISVNNSTTITSTQIVNNAATDLLGFKFDLRMCQSNQIRITKTGDRATAEPGDTAIYRISAKNTSQDIALNNLVVTDILPLGFRFLPNSVRAELDGQVVDIKATQNGSTIKFSANTTIETNKSINIAYAVQLTNDAQRGTGLNSATVISARKDDPNITVKDGPATHYLKVRGGITSDSGIIIGRVFVDKNFDGEQQPGEPGIPNAVIYLENGNRIITDNNGLFSLVNVLPGPHTGVLDLSSLPGYTLAPNRKFKERNSQSRLVRIAPGSMVKMNFAVTPTFQEEGETP</sequence>
<dbReference type="SUPFAM" id="SSF117074">
    <property type="entry name" value="Hypothetical protein PA1324"/>
    <property type="match status" value="1"/>
</dbReference>
<evidence type="ECO:0000313" key="3">
    <source>
        <dbReference type="Proteomes" id="UP000092382"/>
    </source>
</evidence>
<dbReference type="InterPro" id="IPR013783">
    <property type="entry name" value="Ig-like_fold"/>
</dbReference>
<dbReference type="InterPro" id="IPR001434">
    <property type="entry name" value="OmcB-like_DUF11"/>
</dbReference>
<dbReference type="AlphaFoldDB" id="A0A1B7VSB8"/>
<dbReference type="Proteomes" id="UP000092382">
    <property type="component" value="Unassembled WGS sequence"/>
</dbReference>
<dbReference type="Pfam" id="PF01345">
    <property type="entry name" value="DUF11"/>
    <property type="match status" value="1"/>
</dbReference>
<comment type="caution">
    <text evidence="2">The sequence shown here is derived from an EMBL/GenBank/DDBJ whole genome shotgun (WGS) entry which is preliminary data.</text>
</comment>
<feature type="domain" description="DUF11" evidence="1">
    <location>
        <begin position="260"/>
        <end position="367"/>
    </location>
</feature>
<dbReference type="EMBL" id="LJOY01000054">
    <property type="protein sequence ID" value="OBQ23742.1"/>
    <property type="molecule type" value="Genomic_DNA"/>
</dbReference>
<dbReference type="NCBIfam" id="TIGR01451">
    <property type="entry name" value="B_ant_repeat"/>
    <property type="match status" value="1"/>
</dbReference>
<reference evidence="2 3" key="1">
    <citation type="submission" date="2015-09" db="EMBL/GenBank/DDBJ databases">
        <title>Whole genome shotgun sequence assembly of Aphanizomenon flos-aquae UKL13.</title>
        <authorList>
            <person name="Driscoll C."/>
        </authorList>
    </citation>
    <scope>NUCLEOTIDE SEQUENCE [LARGE SCALE GENOMIC DNA]</scope>
    <source>
        <strain evidence="2">MDT13</strain>
    </source>
</reference>
<dbReference type="Gene3D" id="2.60.40.10">
    <property type="entry name" value="Immunoglobulins"/>
    <property type="match status" value="1"/>
</dbReference>
<dbReference type="STRING" id="1803587.GCA_001593825_03132"/>
<dbReference type="PATRIC" id="fig|1710894.3.peg.1292"/>
<name>A0A1B7VSB8_APHFL</name>